<dbReference type="Proteomes" id="UP000183788">
    <property type="component" value="Unassembled WGS sequence"/>
</dbReference>
<keyword evidence="1" id="KW-0805">Transcription regulation</keyword>
<dbReference type="PROSITE" id="PS01124">
    <property type="entry name" value="HTH_ARAC_FAMILY_2"/>
    <property type="match status" value="1"/>
</dbReference>
<evidence type="ECO:0000259" key="4">
    <source>
        <dbReference type="PROSITE" id="PS01124"/>
    </source>
</evidence>
<sequence length="112" mass="13120">MSTNRHEQVIASISEYLLLNLDKPVSISQLAHSHYISESKLKQDFKKYMHLSLINWLLEQRMQKAFQLLQQSDSKISDIAEEVGYSNVSSFNREFRKHYACSPREIREGNSE</sequence>
<evidence type="ECO:0000313" key="6">
    <source>
        <dbReference type="EMBL" id="WQG89352.1"/>
    </source>
</evidence>
<dbReference type="InterPro" id="IPR020449">
    <property type="entry name" value="Tscrpt_reg_AraC-type_HTH"/>
</dbReference>
<evidence type="ECO:0000313" key="7">
    <source>
        <dbReference type="Proteomes" id="UP000183788"/>
    </source>
</evidence>
<proteinExistence type="predicted"/>
<dbReference type="EMBL" id="CP140154">
    <property type="protein sequence ID" value="WQG89352.1"/>
    <property type="molecule type" value="Genomic_DNA"/>
</dbReference>
<dbReference type="OrthoDB" id="651776at2"/>
<dbReference type="GO" id="GO:0003700">
    <property type="term" value="F:DNA-binding transcription factor activity"/>
    <property type="evidence" value="ECO:0007669"/>
    <property type="project" value="InterPro"/>
</dbReference>
<dbReference type="PANTHER" id="PTHR43280:SF2">
    <property type="entry name" value="HTH-TYPE TRANSCRIPTIONAL REGULATOR EXSA"/>
    <property type="match status" value="1"/>
</dbReference>
<dbReference type="AlphaFoldDB" id="A0A1K1LMG3"/>
<dbReference type="SMART" id="SM00342">
    <property type="entry name" value="HTH_ARAC"/>
    <property type="match status" value="1"/>
</dbReference>
<organism evidence="5 7">
    <name type="scientific">Chitinophaga sancti</name>
    <dbReference type="NCBI Taxonomy" id="1004"/>
    <lineage>
        <taxon>Bacteria</taxon>
        <taxon>Pseudomonadati</taxon>
        <taxon>Bacteroidota</taxon>
        <taxon>Chitinophagia</taxon>
        <taxon>Chitinophagales</taxon>
        <taxon>Chitinophagaceae</taxon>
        <taxon>Chitinophaga</taxon>
    </lineage>
</organism>
<dbReference type="RefSeq" id="WP_072356486.1">
    <property type="nucleotide sequence ID" value="NZ_CP139972.1"/>
</dbReference>
<dbReference type="Gene3D" id="1.10.10.60">
    <property type="entry name" value="Homeodomain-like"/>
    <property type="match status" value="2"/>
</dbReference>
<evidence type="ECO:0000256" key="3">
    <source>
        <dbReference type="ARBA" id="ARBA00023163"/>
    </source>
</evidence>
<reference evidence="5 7" key="1">
    <citation type="submission" date="2016-11" db="EMBL/GenBank/DDBJ databases">
        <authorList>
            <person name="Jaros S."/>
            <person name="Januszkiewicz K."/>
            <person name="Wedrychowicz H."/>
        </authorList>
    </citation>
    <scope>NUCLEOTIDE SEQUENCE [LARGE SCALE GENOMIC DNA]</scope>
    <source>
        <strain evidence="5 7">DSM 784</strain>
    </source>
</reference>
<evidence type="ECO:0000313" key="8">
    <source>
        <dbReference type="Proteomes" id="UP001326715"/>
    </source>
</evidence>
<dbReference type="PRINTS" id="PR00032">
    <property type="entry name" value="HTHARAC"/>
</dbReference>
<name>A0A1K1LMG3_9BACT</name>
<evidence type="ECO:0000313" key="5">
    <source>
        <dbReference type="EMBL" id="SFW12039.1"/>
    </source>
</evidence>
<keyword evidence="8" id="KW-1185">Reference proteome</keyword>
<gene>
    <name evidence="5" type="ORF">SAMN05661012_00037</name>
    <name evidence="6" type="ORF">SR876_30955</name>
</gene>
<dbReference type="EMBL" id="FPIZ01000001">
    <property type="protein sequence ID" value="SFW12039.1"/>
    <property type="molecule type" value="Genomic_DNA"/>
</dbReference>
<dbReference type="Pfam" id="PF12833">
    <property type="entry name" value="HTH_18"/>
    <property type="match status" value="1"/>
</dbReference>
<accession>A0A1K1LMG3</accession>
<protein>
    <submittedName>
        <fullName evidence="6">AraC family transcriptional regulator</fullName>
    </submittedName>
    <submittedName>
        <fullName evidence="5">AraC-type DNA-binding protein</fullName>
    </submittedName>
</protein>
<dbReference type="Proteomes" id="UP001326715">
    <property type="component" value="Chromosome"/>
</dbReference>
<reference evidence="6 8" key="2">
    <citation type="submission" date="2023-11" db="EMBL/GenBank/DDBJ databases">
        <title>MicrobeMod: A computational toolkit for identifying prokaryotic methylation and restriction-modification with nanopore sequencing.</title>
        <authorList>
            <person name="Crits-Christoph A."/>
            <person name="Kang S.C."/>
            <person name="Lee H."/>
            <person name="Ostrov N."/>
        </authorList>
    </citation>
    <scope>NUCLEOTIDE SEQUENCE [LARGE SCALE GENOMIC DNA]</scope>
    <source>
        <strain evidence="6 8">ATCC 23090</strain>
    </source>
</reference>
<dbReference type="InterPro" id="IPR009057">
    <property type="entry name" value="Homeodomain-like_sf"/>
</dbReference>
<feature type="domain" description="HTH araC/xylS-type" evidence="4">
    <location>
        <begin position="11"/>
        <end position="109"/>
    </location>
</feature>
<evidence type="ECO:0000256" key="2">
    <source>
        <dbReference type="ARBA" id="ARBA00023125"/>
    </source>
</evidence>
<dbReference type="SUPFAM" id="SSF46689">
    <property type="entry name" value="Homeodomain-like"/>
    <property type="match status" value="2"/>
</dbReference>
<dbReference type="InterPro" id="IPR018060">
    <property type="entry name" value="HTH_AraC"/>
</dbReference>
<dbReference type="GO" id="GO:0043565">
    <property type="term" value="F:sequence-specific DNA binding"/>
    <property type="evidence" value="ECO:0007669"/>
    <property type="project" value="InterPro"/>
</dbReference>
<keyword evidence="3" id="KW-0804">Transcription</keyword>
<dbReference type="PANTHER" id="PTHR43280">
    <property type="entry name" value="ARAC-FAMILY TRANSCRIPTIONAL REGULATOR"/>
    <property type="match status" value="1"/>
</dbReference>
<dbReference type="STRING" id="1004.SAMN05661012_00037"/>
<keyword evidence="2 5" id="KW-0238">DNA-binding</keyword>
<evidence type="ECO:0000256" key="1">
    <source>
        <dbReference type="ARBA" id="ARBA00023015"/>
    </source>
</evidence>